<dbReference type="PANTHER" id="PTHR30250:SF26">
    <property type="entry name" value="PSMA PROTEIN"/>
    <property type="match status" value="1"/>
</dbReference>
<dbReference type="InterPro" id="IPR002797">
    <property type="entry name" value="Polysacc_synth"/>
</dbReference>
<evidence type="ECO:0000256" key="3">
    <source>
        <dbReference type="ARBA" id="ARBA00022692"/>
    </source>
</evidence>
<comment type="subcellular location">
    <subcellularLocation>
        <location evidence="1">Cell membrane</location>
        <topology evidence="1">Multi-pass membrane protein</topology>
    </subcellularLocation>
</comment>
<keyword evidence="2" id="KW-1003">Cell membrane</keyword>
<dbReference type="AlphaFoldDB" id="A0A0F8JE49"/>
<dbReference type="GO" id="GO:0005886">
    <property type="term" value="C:plasma membrane"/>
    <property type="evidence" value="ECO:0007669"/>
    <property type="project" value="UniProtKB-SubCell"/>
</dbReference>
<evidence type="ECO:0000256" key="6">
    <source>
        <dbReference type="SAM" id="Phobius"/>
    </source>
</evidence>
<feature type="transmembrane region" description="Helical" evidence="6">
    <location>
        <begin position="238"/>
        <end position="260"/>
    </location>
</feature>
<evidence type="ECO:0000313" key="9">
    <source>
        <dbReference type="EMBL" id="KKH02837.1"/>
    </source>
</evidence>
<protein>
    <submittedName>
        <fullName evidence="8">Polysaccharide biosynthesis protein</fullName>
    </submittedName>
</protein>
<evidence type="ECO:0000256" key="1">
    <source>
        <dbReference type="ARBA" id="ARBA00004651"/>
    </source>
</evidence>
<keyword evidence="4 6" id="KW-1133">Transmembrane helix</keyword>
<reference evidence="10 11" key="1">
    <citation type="journal article" date="2015" name="ISME J.">
        <title>Genomic and phenotypic differentiation among Methanosarcina mazei populations from Columbia River sediment.</title>
        <authorList>
            <person name="Youngblut N.D."/>
            <person name="Wirth J.S."/>
            <person name="Henriksen J.R."/>
            <person name="Smith M."/>
            <person name="Simon H."/>
            <person name="Metcalf W.W."/>
            <person name="Whitaker R.J."/>
        </authorList>
    </citation>
    <scope>NUCLEOTIDE SEQUENCE [LARGE SCALE GENOMIC DNA]</scope>
    <source>
        <strain evidence="8 12">3.H.M.1B.1</strain>
        <strain evidence="9 10">3.H.M.1B.2</strain>
        <strain evidence="7 11">3.H.M.1B.5</strain>
    </source>
</reference>
<dbReference type="RefSeq" id="WP_048039491.1">
    <property type="nucleotide sequence ID" value="NZ_JJPU01000046.1"/>
</dbReference>
<dbReference type="EMBL" id="JJPV01000023">
    <property type="protein sequence ID" value="KKH02837.1"/>
    <property type="molecule type" value="Genomic_DNA"/>
</dbReference>
<feature type="transmembrane region" description="Helical" evidence="6">
    <location>
        <begin position="166"/>
        <end position="187"/>
    </location>
</feature>
<dbReference type="EMBL" id="JJPU01000046">
    <property type="protein sequence ID" value="KKH00368.1"/>
    <property type="molecule type" value="Genomic_DNA"/>
</dbReference>
<feature type="transmembrane region" description="Helical" evidence="6">
    <location>
        <begin position="280"/>
        <end position="301"/>
    </location>
</feature>
<dbReference type="PATRIC" id="fig|2209.45.peg.2082"/>
<accession>A0A0F8JE49</accession>
<dbReference type="Proteomes" id="UP000034253">
    <property type="component" value="Unassembled WGS sequence"/>
</dbReference>
<feature type="transmembrane region" description="Helical" evidence="6">
    <location>
        <begin position="384"/>
        <end position="404"/>
    </location>
</feature>
<evidence type="ECO:0000313" key="12">
    <source>
        <dbReference type="Proteomes" id="UP000034468"/>
    </source>
</evidence>
<evidence type="ECO:0000313" key="10">
    <source>
        <dbReference type="Proteomes" id="UP000033835"/>
    </source>
</evidence>
<evidence type="ECO:0000256" key="2">
    <source>
        <dbReference type="ARBA" id="ARBA00022475"/>
    </source>
</evidence>
<gene>
    <name evidence="7" type="ORF">DU56_04730</name>
    <name evidence="8" type="ORF">DU66_09405</name>
    <name evidence="9" type="ORF">DU68_01495</name>
</gene>
<evidence type="ECO:0000256" key="4">
    <source>
        <dbReference type="ARBA" id="ARBA00022989"/>
    </source>
</evidence>
<feature type="transmembrane region" description="Helical" evidence="6">
    <location>
        <begin position="355"/>
        <end position="377"/>
    </location>
</feature>
<feature type="transmembrane region" description="Helical" evidence="6">
    <location>
        <begin position="443"/>
        <end position="463"/>
    </location>
</feature>
<feature type="transmembrane region" description="Helical" evidence="6">
    <location>
        <begin position="20"/>
        <end position="41"/>
    </location>
</feature>
<organism evidence="8 12">
    <name type="scientific">Methanosarcina mazei</name>
    <name type="common">Methanosarcina frisia</name>
    <dbReference type="NCBI Taxonomy" id="2209"/>
    <lineage>
        <taxon>Archaea</taxon>
        <taxon>Methanobacteriati</taxon>
        <taxon>Methanobacteriota</taxon>
        <taxon>Stenosarchaea group</taxon>
        <taxon>Methanomicrobia</taxon>
        <taxon>Methanosarcinales</taxon>
        <taxon>Methanosarcinaceae</taxon>
        <taxon>Methanosarcina</taxon>
    </lineage>
</organism>
<evidence type="ECO:0000313" key="7">
    <source>
        <dbReference type="EMBL" id="KKG99375.1"/>
    </source>
</evidence>
<keyword evidence="3 6" id="KW-0812">Transmembrane</keyword>
<dbReference type="Proteomes" id="UP000033835">
    <property type="component" value="Unassembled WGS sequence"/>
</dbReference>
<feature type="transmembrane region" description="Helical" evidence="6">
    <location>
        <begin position="410"/>
        <end position="431"/>
    </location>
</feature>
<dbReference type="Pfam" id="PF01943">
    <property type="entry name" value="Polysacc_synt"/>
    <property type="match status" value="1"/>
</dbReference>
<dbReference type="EMBL" id="JJPW01000070">
    <property type="protein sequence ID" value="KKG99375.1"/>
    <property type="molecule type" value="Genomic_DNA"/>
</dbReference>
<proteinExistence type="predicted"/>
<sequence length="522" mass="58288">MLNLTGSQESFSKQLPKNIVSNVAYFSINIIIGLLLVPYFIDTLGVASYGLIPLATSMTNYINLVIQSFNYSISRYLTIDLQKKDYEKANITFNTALFGTFSIILLMIPIVFLISYYAPLFFSIPTDQRLDAILLFFGVISAFLVRMGGSNFGVTLFAYNRLDLQNIINLVNLIVQVGCIVILFSIVSPKLSYIGASYLIAAILAFLTTYIFSKKTAPYLNINPHYIRRSHLKKLSKTAGWITTDQIGTLLLFQLDLIIVNKLFGTVAGGEYSIVLTWNILIRAISGMLAGFLTPLIFTYYAKEMYDEIIVVSKNSVKFMGLTMALPIGVICGFSPLILSLWVGPEYVKLSPLMWILLIHLATNMSLLPLFPINVAYNKVRIPAIVTLILGIVNLLLAILLSSITELGYYGVAVAGAIVLTFRHFFFVPYYATKLLKVSKSTYLNSMITVLLSTVSVAGISNVVYNLIDVWSLESFLLCCGLICVIYVQVIWKICLNQSERRKIEMIIPSSFQGLCKYFVKT</sequence>
<feature type="transmembrane region" description="Helical" evidence="6">
    <location>
        <begin position="322"/>
        <end position="343"/>
    </location>
</feature>
<name>A0A0F8JE49_METMZ</name>
<feature type="transmembrane region" description="Helical" evidence="6">
    <location>
        <begin position="91"/>
        <end position="118"/>
    </location>
</feature>
<feature type="transmembrane region" description="Helical" evidence="6">
    <location>
        <begin position="475"/>
        <end position="496"/>
    </location>
</feature>
<comment type="caution">
    <text evidence="8">The sequence shown here is derived from an EMBL/GenBank/DDBJ whole genome shotgun (WGS) entry which is preliminary data.</text>
</comment>
<evidence type="ECO:0000256" key="5">
    <source>
        <dbReference type="ARBA" id="ARBA00023136"/>
    </source>
</evidence>
<feature type="transmembrane region" description="Helical" evidence="6">
    <location>
        <begin position="193"/>
        <end position="212"/>
    </location>
</feature>
<keyword evidence="5 6" id="KW-0472">Membrane</keyword>
<evidence type="ECO:0000313" key="8">
    <source>
        <dbReference type="EMBL" id="KKH00368.1"/>
    </source>
</evidence>
<dbReference type="InterPro" id="IPR050833">
    <property type="entry name" value="Poly_Biosynth_Transport"/>
</dbReference>
<feature type="transmembrane region" description="Helical" evidence="6">
    <location>
        <begin position="133"/>
        <end position="159"/>
    </location>
</feature>
<dbReference type="PANTHER" id="PTHR30250">
    <property type="entry name" value="PST FAMILY PREDICTED COLANIC ACID TRANSPORTER"/>
    <property type="match status" value="1"/>
</dbReference>
<evidence type="ECO:0000313" key="11">
    <source>
        <dbReference type="Proteomes" id="UP000034253"/>
    </source>
</evidence>
<feature type="transmembrane region" description="Helical" evidence="6">
    <location>
        <begin position="61"/>
        <end position="79"/>
    </location>
</feature>
<dbReference type="Proteomes" id="UP000034468">
    <property type="component" value="Unassembled WGS sequence"/>
</dbReference>